<reference evidence="1 2" key="1">
    <citation type="submission" date="2018-08" db="EMBL/GenBank/DDBJ databases">
        <title>Salinimonas sediminis sp. nov., a piezophilic bacterium isolated from a deep-sea sediment sample from the New Britain Trench.</title>
        <authorList>
            <person name="Cao J."/>
        </authorList>
    </citation>
    <scope>NUCLEOTIDE SEQUENCE [LARGE SCALE GENOMIC DNA]</scope>
    <source>
        <strain evidence="1 2">N102</strain>
    </source>
</reference>
<dbReference type="Proteomes" id="UP000262073">
    <property type="component" value="Chromosome"/>
</dbReference>
<organism evidence="1 2">
    <name type="scientific">Salinimonas sediminis</name>
    <dbReference type="NCBI Taxonomy" id="2303538"/>
    <lineage>
        <taxon>Bacteria</taxon>
        <taxon>Pseudomonadati</taxon>
        <taxon>Pseudomonadota</taxon>
        <taxon>Gammaproteobacteria</taxon>
        <taxon>Alteromonadales</taxon>
        <taxon>Alteromonadaceae</taxon>
        <taxon>Alteromonas/Salinimonas group</taxon>
        <taxon>Salinimonas</taxon>
    </lineage>
</organism>
<evidence type="ECO:0000313" key="1">
    <source>
        <dbReference type="EMBL" id="AXR08181.1"/>
    </source>
</evidence>
<name>A0A346NRM4_9ALTE</name>
<gene>
    <name evidence="1" type="ORF">D0Y50_18565</name>
</gene>
<proteinExistence type="predicted"/>
<dbReference type="KEGG" id="salm:D0Y50_18565"/>
<evidence type="ECO:0000313" key="2">
    <source>
        <dbReference type="Proteomes" id="UP000262073"/>
    </source>
</evidence>
<keyword evidence="2" id="KW-1185">Reference proteome</keyword>
<dbReference type="EMBL" id="CP031769">
    <property type="protein sequence ID" value="AXR08181.1"/>
    <property type="molecule type" value="Genomic_DNA"/>
</dbReference>
<protein>
    <submittedName>
        <fullName evidence="1">Uncharacterized protein</fullName>
    </submittedName>
</protein>
<dbReference type="AlphaFoldDB" id="A0A346NRM4"/>
<accession>A0A346NRM4</accession>
<sequence length="150" mass="17189">MLYFVTATKKPLSFDKGFFVEWACFTASRGGCATQSAFLIPERAVGCSDKWVSLLRHGFAALNREITLANLLAVKTKKAPVFRQGLLRRIGLLHSESWRLCYTKHYPEPYALFCHGHKKAPVFRQGLLRRMGLLHSEPWRLCCTKRFPDT</sequence>